<accession>T1F2V3</accession>
<organism evidence="3 4">
    <name type="scientific">Helobdella robusta</name>
    <name type="common">Californian leech</name>
    <dbReference type="NCBI Taxonomy" id="6412"/>
    <lineage>
        <taxon>Eukaryota</taxon>
        <taxon>Metazoa</taxon>
        <taxon>Spiralia</taxon>
        <taxon>Lophotrochozoa</taxon>
        <taxon>Annelida</taxon>
        <taxon>Clitellata</taxon>
        <taxon>Hirudinea</taxon>
        <taxon>Rhynchobdellida</taxon>
        <taxon>Glossiphoniidae</taxon>
        <taxon>Helobdella</taxon>
    </lineage>
</organism>
<feature type="compositionally biased region" description="Polar residues" evidence="1">
    <location>
        <begin position="1"/>
        <end position="10"/>
    </location>
</feature>
<reference evidence="3" key="3">
    <citation type="submission" date="2015-06" db="UniProtKB">
        <authorList>
            <consortium name="EnsemblMetazoa"/>
        </authorList>
    </citation>
    <scope>IDENTIFICATION</scope>
</reference>
<dbReference type="InParanoid" id="T1F2V3"/>
<proteinExistence type="predicted"/>
<name>T1F2V3_HELRO</name>
<reference evidence="4" key="1">
    <citation type="submission" date="2012-12" db="EMBL/GenBank/DDBJ databases">
        <authorList>
            <person name="Hellsten U."/>
            <person name="Grimwood J."/>
            <person name="Chapman J.A."/>
            <person name="Shapiro H."/>
            <person name="Aerts A."/>
            <person name="Otillar R.P."/>
            <person name="Terry A.Y."/>
            <person name="Boore J.L."/>
            <person name="Simakov O."/>
            <person name="Marletaz F."/>
            <person name="Cho S.-J."/>
            <person name="Edsinger-Gonzales E."/>
            <person name="Havlak P."/>
            <person name="Kuo D.-H."/>
            <person name="Larsson T."/>
            <person name="Lv J."/>
            <person name="Arendt D."/>
            <person name="Savage R."/>
            <person name="Osoegawa K."/>
            <person name="de Jong P."/>
            <person name="Lindberg D.R."/>
            <person name="Seaver E.C."/>
            <person name="Weisblat D.A."/>
            <person name="Putnam N.H."/>
            <person name="Grigoriev I.V."/>
            <person name="Rokhsar D.S."/>
        </authorList>
    </citation>
    <scope>NUCLEOTIDE SEQUENCE</scope>
</reference>
<evidence type="ECO:0000256" key="1">
    <source>
        <dbReference type="SAM" id="MobiDB-lite"/>
    </source>
</evidence>
<reference evidence="2 4" key="2">
    <citation type="journal article" date="2013" name="Nature">
        <title>Insights into bilaterian evolution from three spiralian genomes.</title>
        <authorList>
            <person name="Simakov O."/>
            <person name="Marletaz F."/>
            <person name="Cho S.J."/>
            <person name="Edsinger-Gonzales E."/>
            <person name="Havlak P."/>
            <person name="Hellsten U."/>
            <person name="Kuo D.H."/>
            <person name="Larsson T."/>
            <person name="Lv J."/>
            <person name="Arendt D."/>
            <person name="Savage R."/>
            <person name="Osoegawa K."/>
            <person name="de Jong P."/>
            <person name="Grimwood J."/>
            <person name="Chapman J.A."/>
            <person name="Shapiro H."/>
            <person name="Aerts A."/>
            <person name="Otillar R.P."/>
            <person name="Terry A.Y."/>
            <person name="Boore J.L."/>
            <person name="Grigoriev I.V."/>
            <person name="Lindberg D.R."/>
            <person name="Seaver E.C."/>
            <person name="Weisblat D.A."/>
            <person name="Putnam N.H."/>
            <person name="Rokhsar D.S."/>
        </authorList>
    </citation>
    <scope>NUCLEOTIDE SEQUENCE</scope>
</reference>
<dbReference type="EMBL" id="KB096183">
    <property type="protein sequence ID" value="ESO07730.1"/>
    <property type="molecule type" value="Genomic_DNA"/>
</dbReference>
<protein>
    <submittedName>
        <fullName evidence="2 3">Uncharacterized protein</fullName>
    </submittedName>
</protein>
<dbReference type="KEGG" id="hro:HELRODRAFT_170274"/>
<evidence type="ECO:0000313" key="3">
    <source>
        <dbReference type="EnsemblMetazoa" id="HelroP170274"/>
    </source>
</evidence>
<dbReference type="GeneID" id="20203152"/>
<dbReference type="EnsemblMetazoa" id="HelroT170274">
    <property type="protein sequence ID" value="HelroP170274"/>
    <property type="gene ID" value="HelroG170274"/>
</dbReference>
<feature type="region of interest" description="Disordered" evidence="1">
    <location>
        <begin position="1"/>
        <end position="53"/>
    </location>
</feature>
<keyword evidence="4" id="KW-1185">Reference proteome</keyword>
<dbReference type="RefSeq" id="XP_009014341.1">
    <property type="nucleotide sequence ID" value="XM_009016093.1"/>
</dbReference>
<dbReference type="EMBL" id="AMQM01003502">
    <property type="status" value="NOT_ANNOTATED_CDS"/>
    <property type="molecule type" value="Genomic_DNA"/>
</dbReference>
<evidence type="ECO:0000313" key="2">
    <source>
        <dbReference type="EMBL" id="ESO07730.1"/>
    </source>
</evidence>
<gene>
    <name evidence="3" type="primary">20203152</name>
    <name evidence="2" type="ORF">HELRODRAFT_170274</name>
</gene>
<dbReference type="AlphaFoldDB" id="T1F2V3"/>
<feature type="compositionally biased region" description="Acidic residues" evidence="1">
    <location>
        <begin position="13"/>
        <end position="49"/>
    </location>
</feature>
<sequence>MERSNHQIGNNGYEDEDDVDDNDNKDDEDDDDEDDDDEDDVNDDEDDDDNGKGHAEKLLTPWCMDETLELNYVTRFWWTAYREYLLRRCWCRVDLGSTCWHTPMFGHLTTIWFIKLHMHFLVTFSDEKYLQKNFSTSSELVLLTSFFLLNSDNIYPIIFVMHNPFFYHHINTYSKNENFQPALYTNMSNNKLKYAHANEDT</sequence>
<evidence type="ECO:0000313" key="4">
    <source>
        <dbReference type="Proteomes" id="UP000015101"/>
    </source>
</evidence>
<dbReference type="HOGENOM" id="CLU_1361752_0_0_1"/>
<dbReference type="Proteomes" id="UP000015101">
    <property type="component" value="Unassembled WGS sequence"/>
</dbReference>
<dbReference type="CTD" id="20203152"/>